<evidence type="ECO:0008006" key="3">
    <source>
        <dbReference type="Google" id="ProtNLM"/>
    </source>
</evidence>
<sequence>MPTSGLVITFESEISDRDELLRLLRADPMITVGVVQDNKCAIVLESDSKQQDREYWEWIRSLAGVADLQVAFIGFEEGPESEPPA</sequence>
<protein>
    <recommendedName>
        <fullName evidence="3">NapD protein</fullName>
    </recommendedName>
</protein>
<accession>A0A517T2I6</accession>
<dbReference type="AlphaFoldDB" id="A0A517T2I6"/>
<dbReference type="EMBL" id="CP036272">
    <property type="protein sequence ID" value="QDT62588.1"/>
    <property type="molecule type" value="Genomic_DNA"/>
</dbReference>
<dbReference type="RefSeq" id="WP_145277436.1">
    <property type="nucleotide sequence ID" value="NZ_CP036272.1"/>
</dbReference>
<organism evidence="1 2">
    <name type="scientific">Stieleria bergensis</name>
    <dbReference type="NCBI Taxonomy" id="2528025"/>
    <lineage>
        <taxon>Bacteria</taxon>
        <taxon>Pseudomonadati</taxon>
        <taxon>Planctomycetota</taxon>
        <taxon>Planctomycetia</taxon>
        <taxon>Pirellulales</taxon>
        <taxon>Pirellulaceae</taxon>
        <taxon>Stieleria</taxon>
    </lineage>
</organism>
<keyword evidence="2" id="KW-1185">Reference proteome</keyword>
<name>A0A517T2I6_9BACT</name>
<dbReference type="OrthoDB" id="285980at2"/>
<evidence type="ECO:0000313" key="2">
    <source>
        <dbReference type="Proteomes" id="UP000315003"/>
    </source>
</evidence>
<dbReference type="Proteomes" id="UP000315003">
    <property type="component" value="Chromosome"/>
</dbReference>
<proteinExistence type="predicted"/>
<reference evidence="1 2" key="1">
    <citation type="submission" date="2019-02" db="EMBL/GenBank/DDBJ databases">
        <title>Deep-cultivation of Planctomycetes and their phenomic and genomic characterization uncovers novel biology.</title>
        <authorList>
            <person name="Wiegand S."/>
            <person name="Jogler M."/>
            <person name="Boedeker C."/>
            <person name="Pinto D."/>
            <person name="Vollmers J."/>
            <person name="Rivas-Marin E."/>
            <person name="Kohn T."/>
            <person name="Peeters S.H."/>
            <person name="Heuer A."/>
            <person name="Rast P."/>
            <person name="Oberbeckmann S."/>
            <person name="Bunk B."/>
            <person name="Jeske O."/>
            <person name="Meyerdierks A."/>
            <person name="Storesund J.E."/>
            <person name="Kallscheuer N."/>
            <person name="Luecker S."/>
            <person name="Lage O.M."/>
            <person name="Pohl T."/>
            <person name="Merkel B.J."/>
            <person name="Hornburger P."/>
            <person name="Mueller R.-W."/>
            <person name="Bruemmer F."/>
            <person name="Labrenz M."/>
            <person name="Spormann A.M."/>
            <person name="Op den Camp H."/>
            <person name="Overmann J."/>
            <person name="Amann R."/>
            <person name="Jetten M.S.M."/>
            <person name="Mascher T."/>
            <person name="Medema M.H."/>
            <person name="Devos D.P."/>
            <person name="Kaster A.-K."/>
            <person name="Ovreas L."/>
            <person name="Rohde M."/>
            <person name="Galperin M.Y."/>
            <person name="Jogler C."/>
        </authorList>
    </citation>
    <scope>NUCLEOTIDE SEQUENCE [LARGE SCALE GENOMIC DNA]</scope>
    <source>
        <strain evidence="1 2">SV_7m_r</strain>
    </source>
</reference>
<gene>
    <name evidence="1" type="ORF">SV7mr_51380</name>
</gene>
<evidence type="ECO:0000313" key="1">
    <source>
        <dbReference type="EMBL" id="QDT62588.1"/>
    </source>
</evidence>